<evidence type="ECO:0000256" key="5">
    <source>
        <dbReference type="SAM" id="MobiDB-lite"/>
    </source>
</evidence>
<reference evidence="7 8" key="1">
    <citation type="submission" date="2021-12" db="EMBL/GenBank/DDBJ databases">
        <title>Discovery of the Pendulisporaceae a myxobacterial family with distinct sporulation behavior and unique specialized metabolism.</title>
        <authorList>
            <person name="Garcia R."/>
            <person name="Popoff A."/>
            <person name="Bader C.D."/>
            <person name="Loehr J."/>
            <person name="Walesch S."/>
            <person name="Walt C."/>
            <person name="Boldt J."/>
            <person name="Bunk B."/>
            <person name="Haeckl F.J.F.P.J."/>
            <person name="Gunesch A.P."/>
            <person name="Birkelbach J."/>
            <person name="Nuebel U."/>
            <person name="Pietschmann T."/>
            <person name="Bach T."/>
            <person name="Mueller R."/>
        </authorList>
    </citation>
    <scope>NUCLEOTIDE SEQUENCE [LARGE SCALE GENOMIC DNA]</scope>
    <source>
        <strain evidence="7 8">MSr11954</strain>
    </source>
</reference>
<evidence type="ECO:0000256" key="3">
    <source>
        <dbReference type="ARBA" id="ARBA00023098"/>
    </source>
</evidence>
<dbReference type="PANTHER" id="PTHR14226:SF57">
    <property type="entry name" value="BLR7027 PROTEIN"/>
    <property type="match status" value="1"/>
</dbReference>
<protein>
    <submittedName>
        <fullName evidence="7">Patatin-like phospholipase family protein</fullName>
    </submittedName>
</protein>
<evidence type="ECO:0000313" key="8">
    <source>
        <dbReference type="Proteomes" id="UP001370348"/>
    </source>
</evidence>
<dbReference type="PROSITE" id="PS51635">
    <property type="entry name" value="PNPLA"/>
    <property type="match status" value="1"/>
</dbReference>
<keyword evidence="8" id="KW-1185">Reference proteome</keyword>
<dbReference type="SUPFAM" id="SSF52151">
    <property type="entry name" value="FabD/lysophospholipase-like"/>
    <property type="match status" value="1"/>
</dbReference>
<evidence type="ECO:0000256" key="4">
    <source>
        <dbReference type="PROSITE-ProRule" id="PRU01161"/>
    </source>
</evidence>
<keyword evidence="2 4" id="KW-0442">Lipid degradation</keyword>
<feature type="short sequence motif" description="DGA/G" evidence="4">
    <location>
        <begin position="214"/>
        <end position="216"/>
    </location>
</feature>
<evidence type="ECO:0000256" key="2">
    <source>
        <dbReference type="ARBA" id="ARBA00022963"/>
    </source>
</evidence>
<name>A0ABZ2LW26_9BACT</name>
<proteinExistence type="predicted"/>
<dbReference type="RefSeq" id="WP_394824152.1">
    <property type="nucleotide sequence ID" value="NZ_CP089984.1"/>
</dbReference>
<accession>A0ABZ2LW26</accession>
<feature type="active site" description="Nucleophile" evidence="4">
    <location>
        <position position="57"/>
    </location>
</feature>
<dbReference type="InterPro" id="IPR002641">
    <property type="entry name" value="PNPLA_dom"/>
</dbReference>
<dbReference type="Pfam" id="PF01734">
    <property type="entry name" value="Patatin"/>
    <property type="match status" value="1"/>
</dbReference>
<keyword evidence="1 4" id="KW-0378">Hydrolase</keyword>
<sequence length="448" mass="49045">MTPNRPPAQPSGRRVAMILSGGGARGAYEVGVLWYIFDELTRIRGRPPKIDILCGTSIGAINACYLAAHLGDPVLGMRRLVDLWSELQLPRVLGFGVRQVLSLPRLVLGGTGDGYGLFDARPMAEIVTREISWRAVSRCLRRRQLLALSVSCTEVSRGRTVVFMQTSPHWTIPETPPPRTVFRSCHVGPHHALASAAIPLLFPPVRIDRELYLDGGLRQNTPIAPALRLGATHIFAMGSSQVVHGPLGSEGPRKTTEMPAAAFLLGKVLNAFLLDHLDTDIELLTRINHVIEDGTSTFGTDFLERLNTAATKRNAPAYKHVHCVNVRPSENMGRMASDFVRRGRYRGDPFVTKRLLSMLDFGVGDEADLASYLLFDGQFCRQLIEMGRADARARRDELLEFFADDPETGVSAVPESFEDYGGGGEGGGDDTDNLRASGDFSAAVARER</sequence>
<feature type="active site" description="Proton acceptor" evidence="4">
    <location>
        <position position="214"/>
    </location>
</feature>
<evidence type="ECO:0000313" key="7">
    <source>
        <dbReference type="EMBL" id="WXB14530.1"/>
    </source>
</evidence>
<organism evidence="7 8">
    <name type="scientific">Pendulispora albinea</name>
    <dbReference type="NCBI Taxonomy" id="2741071"/>
    <lineage>
        <taxon>Bacteria</taxon>
        <taxon>Pseudomonadati</taxon>
        <taxon>Myxococcota</taxon>
        <taxon>Myxococcia</taxon>
        <taxon>Myxococcales</taxon>
        <taxon>Sorangiineae</taxon>
        <taxon>Pendulisporaceae</taxon>
        <taxon>Pendulispora</taxon>
    </lineage>
</organism>
<feature type="domain" description="PNPLA" evidence="6">
    <location>
        <begin position="17"/>
        <end position="227"/>
    </location>
</feature>
<dbReference type="EMBL" id="CP089984">
    <property type="protein sequence ID" value="WXB14530.1"/>
    <property type="molecule type" value="Genomic_DNA"/>
</dbReference>
<keyword evidence="3 4" id="KW-0443">Lipid metabolism</keyword>
<gene>
    <name evidence="7" type="ORF">LZC94_42735</name>
</gene>
<evidence type="ECO:0000256" key="1">
    <source>
        <dbReference type="ARBA" id="ARBA00022801"/>
    </source>
</evidence>
<dbReference type="InterPro" id="IPR016035">
    <property type="entry name" value="Acyl_Trfase/lysoPLipase"/>
</dbReference>
<dbReference type="CDD" id="cd07209">
    <property type="entry name" value="Pat_hypo_Ecoli_Z1214_like"/>
    <property type="match status" value="1"/>
</dbReference>
<feature type="region of interest" description="Disordered" evidence="5">
    <location>
        <begin position="406"/>
        <end position="448"/>
    </location>
</feature>
<feature type="short sequence motif" description="GXGXXG" evidence="4">
    <location>
        <begin position="21"/>
        <end position="26"/>
    </location>
</feature>
<dbReference type="Proteomes" id="UP001370348">
    <property type="component" value="Chromosome"/>
</dbReference>
<evidence type="ECO:0000259" key="6">
    <source>
        <dbReference type="PROSITE" id="PS51635"/>
    </source>
</evidence>
<feature type="short sequence motif" description="GXSXG" evidence="4">
    <location>
        <begin position="55"/>
        <end position="59"/>
    </location>
</feature>
<dbReference type="Gene3D" id="3.40.1090.10">
    <property type="entry name" value="Cytosolic phospholipase A2 catalytic domain"/>
    <property type="match status" value="1"/>
</dbReference>
<dbReference type="InterPro" id="IPR050301">
    <property type="entry name" value="NTE"/>
</dbReference>
<dbReference type="PANTHER" id="PTHR14226">
    <property type="entry name" value="NEUROPATHY TARGET ESTERASE/SWISS CHEESE D.MELANOGASTER"/>
    <property type="match status" value="1"/>
</dbReference>